<gene>
    <name evidence="1" type="ORF">FHS18_005632</name>
</gene>
<dbReference type="EMBL" id="JACHXK010000019">
    <property type="protein sequence ID" value="MBB3113520.1"/>
    <property type="molecule type" value="Genomic_DNA"/>
</dbReference>
<dbReference type="AlphaFoldDB" id="A0A7W5B325"/>
<reference evidence="1 2" key="1">
    <citation type="submission" date="2020-08" db="EMBL/GenBank/DDBJ databases">
        <title>Genomic Encyclopedia of Type Strains, Phase III (KMG-III): the genomes of soil and plant-associated and newly described type strains.</title>
        <authorList>
            <person name="Whitman W."/>
        </authorList>
    </citation>
    <scope>NUCLEOTIDE SEQUENCE [LARGE SCALE GENOMIC DNA]</scope>
    <source>
        <strain evidence="1 2">CECT 5862</strain>
    </source>
</reference>
<keyword evidence="2" id="KW-1185">Reference proteome</keyword>
<name>A0A7W5B325_9BACL</name>
<proteinExistence type="predicted"/>
<organism evidence="1 2">
    <name type="scientific">Paenibacillus phyllosphaerae</name>
    <dbReference type="NCBI Taxonomy" id="274593"/>
    <lineage>
        <taxon>Bacteria</taxon>
        <taxon>Bacillati</taxon>
        <taxon>Bacillota</taxon>
        <taxon>Bacilli</taxon>
        <taxon>Bacillales</taxon>
        <taxon>Paenibacillaceae</taxon>
        <taxon>Paenibacillus</taxon>
    </lineage>
</organism>
<sequence length="343" mass="39427">MAQLTLRPDMKTHGGEVYDILLQDKFAGNLMLVYREGDRVAGSAQLDATVLHEEDQDEVLAFLKDHLHAFGNAVNAQYSEMIVTYSSYDHIFSFGDEDEAQLHTTSDSIDSEFDEYDEDEDDTADEEWEYELLSEDDDMNYELVVVDEEQESAEYEVYDNAGSCVAFINLAVQENAVEGQVHWLLEPEDDAITHITELLLQEFDEDAVDAFTIYHRYEGRVIETAEFVQDGELDEDEDSEDDWQSPDPYQIVLVRDDVDALTYEIFSPYDSNLPIAHATVDIGQRRLSGFIDFRERELIDDAAEISIYLMRELDKEKDYDGLSLSLMHRNELVDELVIQNEVT</sequence>
<comment type="caution">
    <text evidence="1">The sequence shown here is derived from an EMBL/GenBank/DDBJ whole genome shotgun (WGS) entry which is preliminary data.</text>
</comment>
<evidence type="ECO:0000313" key="2">
    <source>
        <dbReference type="Proteomes" id="UP000570361"/>
    </source>
</evidence>
<protein>
    <submittedName>
        <fullName evidence="1">Uncharacterized protein</fullName>
    </submittedName>
</protein>
<dbReference type="RefSeq" id="WP_183603593.1">
    <property type="nucleotide sequence ID" value="NZ_JACHXK010000019.1"/>
</dbReference>
<dbReference type="Proteomes" id="UP000570361">
    <property type="component" value="Unassembled WGS sequence"/>
</dbReference>
<evidence type="ECO:0000313" key="1">
    <source>
        <dbReference type="EMBL" id="MBB3113520.1"/>
    </source>
</evidence>
<accession>A0A7W5B325</accession>